<dbReference type="GO" id="GO:0015074">
    <property type="term" value="P:DNA integration"/>
    <property type="evidence" value="ECO:0007669"/>
    <property type="project" value="InterPro"/>
</dbReference>
<name>A0A384KVG8_HALVD</name>
<evidence type="ECO:0000256" key="1">
    <source>
        <dbReference type="ARBA" id="ARBA00023172"/>
    </source>
</evidence>
<dbReference type="InterPro" id="IPR011010">
    <property type="entry name" value="DNA_brk_join_enz"/>
</dbReference>
<dbReference type="SUPFAM" id="SSF56349">
    <property type="entry name" value="DNA breaking-rejoining enzymes"/>
    <property type="match status" value="1"/>
</dbReference>
<evidence type="ECO:0000256" key="2">
    <source>
        <dbReference type="SAM" id="MobiDB-lite"/>
    </source>
</evidence>
<feature type="region of interest" description="Disordered" evidence="2">
    <location>
        <begin position="406"/>
        <end position="426"/>
    </location>
</feature>
<dbReference type="GeneID" id="8923465"/>
<comment type="caution">
    <text evidence="4">The sequence shown here is derived from an EMBL/GenBank/DDBJ whole genome shotgun (WGS) entry which is preliminary data.</text>
</comment>
<keyword evidence="1" id="KW-0233">DNA recombination</keyword>
<dbReference type="RefSeq" id="WP_004040995.1">
    <property type="nucleotide sequence ID" value="NC_013966.1"/>
</dbReference>
<evidence type="ECO:0000313" key="5">
    <source>
        <dbReference type="Proteomes" id="UP000011532"/>
    </source>
</evidence>
<feature type="domain" description="Tyr recombinase" evidence="3">
    <location>
        <begin position="159"/>
        <end position="357"/>
    </location>
</feature>
<proteinExistence type="predicted"/>
<sequence length="452" mass="50595">MARKYDQQYEDARERIRNHSTEGTHQVRKGVERTHPGYEDAEDAERILTMADAYDADNLVVDCPEGQSTKSVTTLKNYLTGLNKIAPHVALTDTTATELNTVMQGFLDGDLHNVKDSGLSKGSIRVYQNALRQFYYVHDDVGVDPEDITLFKTDDKAVDPADMLTREEIQAIRDAADCMRDRALFDFLIYTGQRNTATRSLRIKDLDLENDRFRLNTDADGLKGAETNGKWRDLLLSSATVKQYLNTEHPAPDDPEAYVFTSRPKYGGPKPREMLDVTTLGGIVGRLADRAAEDYPAIASKPTYPHALRHNFVTIALRRGMDETAIKHQIGHAPNSSVMESTYAHLKDSDHIRAARDAFDLETEDHESELTPEVCPRCGESPPEDARLCPYCGLAFTPDAEQAVEDAEEAVNDSYRQTPPEDAETKEKIDLVYDLLDDPDVKAAIAEQKAEE</sequence>
<gene>
    <name evidence="4" type="ORF">C498_01000</name>
</gene>
<dbReference type="InterPro" id="IPR013762">
    <property type="entry name" value="Integrase-like_cat_sf"/>
</dbReference>
<dbReference type="PANTHER" id="PTHR30349:SF87">
    <property type="entry name" value="TRANSPOSASE A"/>
    <property type="match status" value="1"/>
</dbReference>
<dbReference type="Pfam" id="PF00589">
    <property type="entry name" value="Phage_integrase"/>
    <property type="match status" value="1"/>
</dbReference>
<dbReference type="PANTHER" id="PTHR30349">
    <property type="entry name" value="PHAGE INTEGRASE-RELATED"/>
    <property type="match status" value="1"/>
</dbReference>
<dbReference type="Gene3D" id="1.10.443.10">
    <property type="entry name" value="Intergrase catalytic core"/>
    <property type="match status" value="1"/>
</dbReference>
<dbReference type="EMBL" id="AOHU01000019">
    <property type="protein sequence ID" value="ELY37418.1"/>
    <property type="molecule type" value="Genomic_DNA"/>
</dbReference>
<dbReference type="GO" id="GO:0003677">
    <property type="term" value="F:DNA binding"/>
    <property type="evidence" value="ECO:0007669"/>
    <property type="project" value="InterPro"/>
</dbReference>
<accession>A0A384KVG8</accession>
<dbReference type="InterPro" id="IPR002104">
    <property type="entry name" value="Integrase_catalytic"/>
</dbReference>
<evidence type="ECO:0000259" key="3">
    <source>
        <dbReference type="PROSITE" id="PS51898"/>
    </source>
</evidence>
<organism evidence="4 5">
    <name type="scientific">Haloferax volcanii (strain ATCC 29605 / DSM 3757 / JCM 8879 / NBRC 14742 / NCIMB 2012 / VKM B-1768 / DS2)</name>
    <name type="common">Halobacterium volcanii</name>
    <dbReference type="NCBI Taxonomy" id="309800"/>
    <lineage>
        <taxon>Archaea</taxon>
        <taxon>Methanobacteriati</taxon>
        <taxon>Methanobacteriota</taxon>
        <taxon>Stenosarchaea group</taxon>
        <taxon>Halobacteria</taxon>
        <taxon>Halobacteriales</taxon>
        <taxon>Haloferacaceae</taxon>
        <taxon>Haloferax</taxon>
    </lineage>
</organism>
<feature type="region of interest" description="Disordered" evidence="2">
    <location>
        <begin position="1"/>
        <end position="30"/>
    </location>
</feature>
<dbReference type="AlphaFoldDB" id="A0A384KVG8"/>
<dbReference type="PROSITE" id="PS51898">
    <property type="entry name" value="TYR_RECOMBINASE"/>
    <property type="match status" value="1"/>
</dbReference>
<evidence type="ECO:0000313" key="4">
    <source>
        <dbReference type="EMBL" id="ELY37418.1"/>
    </source>
</evidence>
<dbReference type="CDD" id="cd00397">
    <property type="entry name" value="DNA_BRE_C"/>
    <property type="match status" value="1"/>
</dbReference>
<dbReference type="InterPro" id="IPR050090">
    <property type="entry name" value="Tyrosine_recombinase_XerCD"/>
</dbReference>
<dbReference type="Proteomes" id="UP000011532">
    <property type="component" value="Unassembled WGS sequence"/>
</dbReference>
<reference evidence="5" key="1">
    <citation type="submission" date="2012-11" db="EMBL/GenBank/DDBJ databases">
        <authorList>
            <person name="Becker E.A."/>
            <person name="Seitzer P."/>
            <person name="Tritt A."/>
            <person name="Larsen D."/>
            <person name="Yao A."/>
            <person name="Wu D."/>
            <person name="Darling A."/>
            <person name="Eisen J.A."/>
            <person name="Facciotti M.T."/>
        </authorList>
    </citation>
    <scope>NUCLEOTIDE SEQUENCE [LARGE SCALE GENOMIC DNA]</scope>
    <source>
        <strain evidence="5">ATCC 29605 / DSM 3757 / JCM 8879 / NBRC 14742 / NCIMB 2012 / VKM B-1768 / DS2</strain>
    </source>
</reference>
<dbReference type="GO" id="GO:0006310">
    <property type="term" value="P:DNA recombination"/>
    <property type="evidence" value="ECO:0007669"/>
    <property type="project" value="UniProtKB-KW"/>
</dbReference>
<protein>
    <submittedName>
        <fullName evidence="4">XerC/D-like integrase</fullName>
    </submittedName>
</protein>
<dbReference type="OrthoDB" id="144892at2157"/>
<feature type="compositionally biased region" description="Basic and acidic residues" evidence="2">
    <location>
        <begin position="1"/>
        <end position="22"/>
    </location>
</feature>
<reference evidence="4 5" key="2">
    <citation type="journal article" date="2014" name="PLoS Genet.">
        <title>Phylogenetically driven sequencing of extremely halophilic archaea reveals strategies for static and dynamic osmo-response.</title>
        <authorList>
            <person name="Becker E.A."/>
            <person name="Seitzer P.M."/>
            <person name="Tritt A."/>
            <person name="Larsen D."/>
            <person name="Krusor M."/>
            <person name="Yao A.I."/>
            <person name="Wu D."/>
            <person name="Madern D."/>
            <person name="Eisen J.A."/>
            <person name="Darling A.E."/>
            <person name="Facciotti M.T."/>
        </authorList>
    </citation>
    <scope>NUCLEOTIDE SEQUENCE [LARGE SCALE GENOMIC DNA]</scope>
    <source>
        <strain evidence="5">ATCC 29605 / DSM 3757 / JCM 8879 / NBRC 14742 / NCIMB 2012 / VKM B-1768 / DS2</strain>
    </source>
</reference>